<gene>
    <name evidence="1" type="ORF">T05_12041</name>
</gene>
<comment type="caution">
    <text evidence="1">The sequence shown here is derived from an EMBL/GenBank/DDBJ whole genome shotgun (WGS) entry which is preliminary data.</text>
</comment>
<dbReference type="EMBL" id="JYDJ01000043">
    <property type="protein sequence ID" value="KRX47384.1"/>
    <property type="molecule type" value="Genomic_DNA"/>
</dbReference>
<evidence type="ECO:0000313" key="1">
    <source>
        <dbReference type="EMBL" id="KRX47384.1"/>
    </source>
</evidence>
<organism evidence="1 2">
    <name type="scientific">Trichinella murrelli</name>
    <dbReference type="NCBI Taxonomy" id="144512"/>
    <lineage>
        <taxon>Eukaryota</taxon>
        <taxon>Metazoa</taxon>
        <taxon>Ecdysozoa</taxon>
        <taxon>Nematoda</taxon>
        <taxon>Enoplea</taxon>
        <taxon>Dorylaimia</taxon>
        <taxon>Trichinellida</taxon>
        <taxon>Trichinellidae</taxon>
        <taxon>Trichinella</taxon>
    </lineage>
</organism>
<name>A0A0V0U7R3_9BILA</name>
<dbReference type="Proteomes" id="UP000055048">
    <property type="component" value="Unassembled WGS sequence"/>
</dbReference>
<sequence length="64" mass="7528">MVMEMMGGEGLARYVLYHCLESVFGEILLDMVFEKRFALFLLLMGNYEQMNGEIDDGRRHLQHE</sequence>
<protein>
    <submittedName>
        <fullName evidence="1">Uncharacterized protein</fullName>
    </submittedName>
</protein>
<keyword evidence="2" id="KW-1185">Reference proteome</keyword>
<dbReference type="AlphaFoldDB" id="A0A0V0U7R3"/>
<proteinExistence type="predicted"/>
<accession>A0A0V0U7R3</accession>
<evidence type="ECO:0000313" key="2">
    <source>
        <dbReference type="Proteomes" id="UP000055048"/>
    </source>
</evidence>
<reference evidence="1 2" key="1">
    <citation type="submission" date="2015-01" db="EMBL/GenBank/DDBJ databases">
        <title>Evolution of Trichinella species and genotypes.</title>
        <authorList>
            <person name="Korhonen P.K."/>
            <person name="Edoardo P."/>
            <person name="Giuseppe L.R."/>
            <person name="Gasser R.B."/>
        </authorList>
    </citation>
    <scope>NUCLEOTIDE SEQUENCE [LARGE SCALE GENOMIC DNA]</scope>
    <source>
        <strain evidence="1">ISS417</strain>
    </source>
</reference>